<gene>
    <name evidence="2" type="ORF">PHYPADRAFT_100685</name>
</gene>
<dbReference type="EMBL" id="DS545319">
    <property type="protein sequence ID" value="EDQ50172.1"/>
    <property type="molecule type" value="Genomic_DNA"/>
</dbReference>
<organism>
    <name type="scientific">Physcomitrium patens</name>
    <name type="common">Spreading-leaved earth moss</name>
    <name type="synonym">Physcomitrella patens</name>
    <dbReference type="NCBI Taxonomy" id="3218"/>
    <lineage>
        <taxon>Eukaryota</taxon>
        <taxon>Viridiplantae</taxon>
        <taxon>Streptophyta</taxon>
        <taxon>Embryophyta</taxon>
        <taxon>Bryophyta</taxon>
        <taxon>Bryophytina</taxon>
        <taxon>Bryopsida</taxon>
        <taxon>Funariidae</taxon>
        <taxon>Funariales</taxon>
        <taxon>Funariaceae</taxon>
        <taxon>Physcomitrium</taxon>
    </lineage>
</organism>
<evidence type="ECO:0000313" key="2">
    <source>
        <dbReference type="EMBL" id="EDQ50172.1"/>
    </source>
</evidence>
<name>A9U2D6_PHYPA</name>
<feature type="region of interest" description="Disordered" evidence="1">
    <location>
        <begin position="83"/>
        <end position="115"/>
    </location>
</feature>
<proteinExistence type="predicted"/>
<accession>A9U2D6</accession>
<reference evidence="2" key="1">
    <citation type="journal article" date="2008" name="Science">
        <title>The Physcomitrella genome reveals evolutionary insights into the conquest of land by plants.</title>
        <authorList>
            <person name="Rensing S."/>
            <person name="Lang D."/>
            <person name="Zimmer A."/>
            <person name="Terry A."/>
            <person name="Salamov A."/>
            <person name="Shapiro H."/>
            <person name="Nishiyama T."/>
            <person name="Perroud P.-F."/>
            <person name="Lindquist E."/>
            <person name="Kamisugi Y."/>
            <person name="Tanahashi T."/>
            <person name="Sakakibara K."/>
            <person name="Fujita T."/>
            <person name="Oishi K."/>
            <person name="Shin-I T."/>
            <person name="Kuroki Y."/>
            <person name="Toyoda A."/>
            <person name="Suzuki Y."/>
            <person name="Hashimoto A."/>
            <person name="Yamaguchi K."/>
            <person name="Sugano A."/>
            <person name="Kohara Y."/>
            <person name="Fujiyama A."/>
            <person name="Anterola A."/>
            <person name="Aoki S."/>
            <person name="Ashton N."/>
            <person name="Barbazuk W.B."/>
            <person name="Barker E."/>
            <person name="Bennetzen J."/>
            <person name="Bezanilla M."/>
            <person name="Blankenship R."/>
            <person name="Cho S.H."/>
            <person name="Dutcher S."/>
            <person name="Estelle M."/>
            <person name="Fawcett J.A."/>
            <person name="Gundlach H."/>
            <person name="Hanada K."/>
            <person name="Heyl A."/>
            <person name="Hicks K.A."/>
            <person name="Hugh J."/>
            <person name="Lohr M."/>
            <person name="Mayer K."/>
            <person name="Melkozernov A."/>
            <person name="Murata T."/>
            <person name="Nelson D."/>
            <person name="Pils B."/>
            <person name="Prigge M."/>
            <person name="Reiss B."/>
            <person name="Renner T."/>
            <person name="Rombauts S."/>
            <person name="Rushton P."/>
            <person name="Sanderfoot A."/>
            <person name="Schween G."/>
            <person name="Shiu S.-H."/>
            <person name="Stueber K."/>
            <person name="Theodoulou F.L."/>
            <person name="Tu H."/>
            <person name="Van de Peer Y."/>
            <person name="Verrier P.J."/>
            <person name="Waters E."/>
            <person name="Wood A."/>
            <person name="Yang L."/>
            <person name="Cove D."/>
            <person name="Cuming A."/>
            <person name="Hasebe M."/>
            <person name="Lucas S."/>
            <person name="Mishler D.B."/>
            <person name="Reski R."/>
            <person name="Grigoriev I."/>
            <person name="Quatrano R.S."/>
            <person name="Boore J.L."/>
        </authorList>
    </citation>
    <scope>NUCLEOTIDE SEQUENCE [LARGE SCALE GENOMIC DNA]</scope>
</reference>
<dbReference type="AlphaFoldDB" id="A9U2D6"/>
<evidence type="ECO:0000256" key="1">
    <source>
        <dbReference type="SAM" id="MobiDB-lite"/>
    </source>
</evidence>
<sequence>MDDCVQTLLSPFRTIPSHCNSMLFRLQQHVAFSIWRRKVSSFDKKCQMWSSRKCSPSGQKSQLIRYPFSKDLACRMSVKNGIVSPQTENETKPTPSTTRDISGLHHARSNCSASN</sequence>
<feature type="compositionally biased region" description="Polar residues" evidence="1">
    <location>
        <begin position="83"/>
        <end position="100"/>
    </location>
</feature>
<protein>
    <submittedName>
        <fullName evidence="2">Predicted protein</fullName>
    </submittedName>
</protein>